<reference evidence="1" key="1">
    <citation type="submission" date="2022-11" db="EMBL/GenBank/DDBJ databases">
        <title>beta-Carotene-producing bacterium, Jeongeuplla avenae sp. nov., alleviates the salt stress of Arabidopsis seedlings.</title>
        <authorList>
            <person name="Jiang L."/>
            <person name="Lee J."/>
        </authorList>
    </citation>
    <scope>NUCLEOTIDE SEQUENCE</scope>
    <source>
        <strain evidence="1">DY_R2A_6</strain>
    </source>
</reference>
<protein>
    <submittedName>
        <fullName evidence="1">Uncharacterized protein</fullName>
    </submittedName>
</protein>
<proteinExistence type="predicted"/>
<sequence length="49" mass="5241">MEETAARSCWSVAAWAIGAFCLALAVGFLFTDAEHREAELALPQATASR</sequence>
<evidence type="ECO:0000313" key="2">
    <source>
        <dbReference type="Proteomes" id="UP001163223"/>
    </source>
</evidence>
<dbReference type="EMBL" id="CP113520">
    <property type="protein sequence ID" value="WAJ30856.1"/>
    <property type="molecule type" value="Genomic_DNA"/>
</dbReference>
<name>A0ACD4NV93_9HYPH</name>
<dbReference type="Proteomes" id="UP001163223">
    <property type="component" value="Chromosome"/>
</dbReference>
<evidence type="ECO:0000313" key="1">
    <source>
        <dbReference type="EMBL" id="WAJ30856.1"/>
    </source>
</evidence>
<gene>
    <name evidence="1" type="ORF">OXU80_11905</name>
</gene>
<keyword evidence="2" id="KW-1185">Reference proteome</keyword>
<organism evidence="1 2">
    <name type="scientific">Antarcticirhabdus aurantiaca</name>
    <dbReference type="NCBI Taxonomy" id="2606717"/>
    <lineage>
        <taxon>Bacteria</taxon>
        <taxon>Pseudomonadati</taxon>
        <taxon>Pseudomonadota</taxon>
        <taxon>Alphaproteobacteria</taxon>
        <taxon>Hyphomicrobiales</taxon>
        <taxon>Aurantimonadaceae</taxon>
        <taxon>Antarcticirhabdus</taxon>
    </lineage>
</organism>
<accession>A0ACD4NV93</accession>